<dbReference type="InterPro" id="IPR032675">
    <property type="entry name" value="LRR_dom_sf"/>
</dbReference>
<dbReference type="HOGENOM" id="CLU_466271_0_0_1"/>
<reference evidence="1" key="1">
    <citation type="submission" date="2011-04" db="EMBL/GenBank/DDBJ databases">
        <title>Evolution of plant cell wall degrading machinery underlies the functional diversity of forest fungi.</title>
        <authorList>
            <consortium name="US DOE Joint Genome Institute (JGI-PGF)"/>
            <person name="Eastwood D.C."/>
            <person name="Floudas D."/>
            <person name="Binder M."/>
            <person name="Majcherczyk A."/>
            <person name="Schneider P."/>
            <person name="Aerts A."/>
            <person name="Asiegbu F.O."/>
            <person name="Baker S.E."/>
            <person name="Barry K."/>
            <person name="Bendiksby M."/>
            <person name="Blumentritt M."/>
            <person name="Coutinho P.M."/>
            <person name="Cullen D."/>
            <person name="Cullen D."/>
            <person name="Gathman A."/>
            <person name="Goodell B."/>
            <person name="Henrissat B."/>
            <person name="Ihrmark K."/>
            <person name="Kauserud H."/>
            <person name="Kohler A."/>
            <person name="LaButti K."/>
            <person name="Lapidus A."/>
            <person name="Lavin J.L."/>
            <person name="Lee Y.-H."/>
            <person name="Lindquist E."/>
            <person name="Lilly W."/>
            <person name="Lucas S."/>
            <person name="Morin E."/>
            <person name="Murat C."/>
            <person name="Oguiza J.A."/>
            <person name="Park J."/>
            <person name="Pisabarro A.G."/>
            <person name="Riley R."/>
            <person name="Rosling A."/>
            <person name="Salamov A."/>
            <person name="Schmidt O."/>
            <person name="Schmutz J."/>
            <person name="Skrede I."/>
            <person name="Stenlid J."/>
            <person name="Wiebenga A."/>
            <person name="Xie X."/>
            <person name="Kues U."/>
            <person name="Hibbett D.S."/>
            <person name="Hoffmeister D."/>
            <person name="Hogberg N."/>
            <person name="Martin F."/>
            <person name="Grigoriev I.V."/>
            <person name="Watkinson S.C."/>
        </authorList>
    </citation>
    <scope>NUCLEOTIDE SEQUENCE</scope>
    <source>
        <strain evidence="1">S7.9</strain>
    </source>
</reference>
<evidence type="ECO:0008006" key="2">
    <source>
        <dbReference type="Google" id="ProtNLM"/>
    </source>
</evidence>
<sequence length="585" mass="66648">MPHNDDHDYKKQRGSKLQWAFTVLSHLPTEQAYTCLLIREIQSNIFAQEVDSEPHSFHPTIDSRKLPKTQHMLSALAQTCRSFSDLALDVLYGELDDFSPLVRCLPKDLVGEVYGKLTFLRLMCPTDWDIFLKYAGRVKRLELHDCHSGVGALTLIMAGFGPMKPLPFPKLKYLGVFFRIRAWQHVLRPFLGPQLLGLKLEFLLEAKDKNRSLAFFNSLNATCPALTSIHLKPSQSDASGHAARSLLNVLMNVICGWDHLKEISFRVFPNGRFELHVLQRLLSTLDSFASSRDTIEGLCIVENAAWDTYHDRIQETVINFGILKVLPTFHRLREIKIDTSFPISMDDETLKEVVTAWPKLQKLSLNAKHGCRGHSKVTTNGFVTLLRLCPELEELGLVIVVEGISPKFPLSMQGPLNSKLTELQLGDSKIGATDYVYFAVIISIVLPRVRSIFSWFSIRGLEEGHEQRTRWIDVLSLLSIFADIKEPGEKILRKSLAGGIVPEAVVSNCKVQLFPDHWFNRKDIYLSAAWSFFFVLLSMLRPVFCILYHDNLALIPSTSQDHNLLAVWQQTLRVNQDEKEHNTWY</sequence>
<organism>
    <name type="scientific">Serpula lacrymans var. lacrymans (strain S7.9)</name>
    <name type="common">Dry rot fungus</name>
    <dbReference type="NCBI Taxonomy" id="578457"/>
    <lineage>
        <taxon>Eukaryota</taxon>
        <taxon>Fungi</taxon>
        <taxon>Dikarya</taxon>
        <taxon>Basidiomycota</taxon>
        <taxon>Agaricomycotina</taxon>
        <taxon>Agaricomycetes</taxon>
        <taxon>Agaricomycetidae</taxon>
        <taxon>Boletales</taxon>
        <taxon>Coniophorineae</taxon>
        <taxon>Serpulaceae</taxon>
        <taxon>Serpula</taxon>
    </lineage>
</organism>
<gene>
    <name evidence="1" type="ORF">SERLADRAFT_413266</name>
</gene>
<dbReference type="GeneID" id="18813144"/>
<name>F8NJJ6_SERL9</name>
<dbReference type="AlphaFoldDB" id="F8NJJ6"/>
<dbReference type="KEGG" id="sla:SERLADRAFT_413266"/>
<dbReference type="RefSeq" id="XP_007314288.1">
    <property type="nucleotide sequence ID" value="XM_007314226.1"/>
</dbReference>
<dbReference type="Proteomes" id="UP000008064">
    <property type="component" value="Unassembled WGS sequence"/>
</dbReference>
<dbReference type="EMBL" id="GL945429">
    <property type="protein sequence ID" value="EGO30046.1"/>
    <property type="molecule type" value="Genomic_DNA"/>
</dbReference>
<evidence type="ECO:0000313" key="1">
    <source>
        <dbReference type="EMBL" id="EGO30046.1"/>
    </source>
</evidence>
<dbReference type="OrthoDB" id="3258386at2759"/>
<dbReference type="Gene3D" id="3.80.10.10">
    <property type="entry name" value="Ribonuclease Inhibitor"/>
    <property type="match status" value="1"/>
</dbReference>
<accession>F8NJJ6</accession>
<proteinExistence type="predicted"/>
<protein>
    <recommendedName>
        <fullName evidence="2">F-box domain-containing protein</fullName>
    </recommendedName>
</protein>